<dbReference type="RefSeq" id="WP_103289693.1">
    <property type="nucleotide sequence ID" value="NZ_CP033924.1"/>
</dbReference>
<reference evidence="2 5" key="2">
    <citation type="submission" date="2018-11" db="EMBL/GenBank/DDBJ databases">
        <title>Proposal to divide the Flavobacteriaceae and reorganize its genera based on Amino Acid Identity values calculated from whole genome sequences.</title>
        <authorList>
            <person name="Nicholson A.C."/>
            <person name="Gulvik C.A."/>
            <person name="Whitney A.M."/>
            <person name="Humrighouse B.W."/>
            <person name="Bell M."/>
            <person name="Holmes B."/>
            <person name="Steigerwalt A.G."/>
            <person name="Villarma A."/>
            <person name="Sheth M."/>
            <person name="Batra D."/>
            <person name="Pryor J."/>
            <person name="Bernardet J.-F."/>
            <person name="Hugo C."/>
            <person name="Kampfer P."/>
            <person name="Newman J."/>
            <person name="McQuiston J.R."/>
        </authorList>
    </citation>
    <scope>NUCLEOTIDE SEQUENCE [LARGE SCALE GENOMIC DNA]</scope>
    <source>
        <strain evidence="2 5">KC_1864</strain>
    </source>
</reference>
<organism evidence="3 4">
    <name type="scientific">Chryseobacterium lactis</name>
    <dbReference type="NCBI Taxonomy" id="1241981"/>
    <lineage>
        <taxon>Bacteria</taxon>
        <taxon>Pseudomonadati</taxon>
        <taxon>Bacteroidota</taxon>
        <taxon>Flavobacteriia</taxon>
        <taxon>Flavobacteriales</taxon>
        <taxon>Weeksellaceae</taxon>
        <taxon>Chryseobacterium group</taxon>
        <taxon>Chryseobacterium</taxon>
    </lineage>
</organism>
<dbReference type="InterPro" id="IPR036380">
    <property type="entry name" value="Isochorismatase-like_sf"/>
</dbReference>
<dbReference type="Proteomes" id="UP000236262">
    <property type="component" value="Unassembled WGS sequence"/>
</dbReference>
<keyword evidence="3" id="KW-0378">Hydrolase</keyword>
<sequence length="213" mass="23478">MYTKSKYIWYAEDSVLILIDFQEEVMDFIHDKDRKLVELNAITVAKMAVKLDIPVILSTVAVKMGVGTPTIAALKEALPGIEEIDRTSMDAWEDETLVNAVKATGKKKLVMAGIVTSTCLTFGALHALSEGYDVMFIEDAVGDKSKEEHENAVRRLIQAGAVPTSSIALTAEWFRDWASPIAQHAREIYPPFLTESAKLRGQPLPAWAKENGA</sequence>
<dbReference type="Gene3D" id="3.40.50.850">
    <property type="entry name" value="Isochorismatase-like"/>
    <property type="match status" value="1"/>
</dbReference>
<dbReference type="Pfam" id="PF00857">
    <property type="entry name" value="Isochorismatase"/>
    <property type="match status" value="1"/>
</dbReference>
<dbReference type="KEGG" id="clac:EG342_21580"/>
<accession>A0A3G6RIR3</accession>
<evidence type="ECO:0000313" key="3">
    <source>
        <dbReference type="EMBL" id="PNW14436.1"/>
    </source>
</evidence>
<dbReference type="InterPro" id="IPR000868">
    <property type="entry name" value="Isochorismatase-like_dom"/>
</dbReference>
<reference evidence="3 4" key="1">
    <citation type="submission" date="2018-01" db="EMBL/GenBank/DDBJ databases">
        <title>Draft genome sequences of Chryseobacterium lactis NCTC11390, Chryseobacterium oncorhynchi 701B-08, and Chryseobacterium viscerum 687B-08.</title>
        <authorList>
            <person name="Jeong J.-J."/>
            <person name="Lee Y.J."/>
            <person name="Park B."/>
            <person name="Choi I.-G."/>
            <person name="Kim K.D."/>
        </authorList>
    </citation>
    <scope>NUCLEOTIDE SEQUENCE [LARGE SCALE GENOMIC DNA]</scope>
    <source>
        <strain evidence="3 4">NCTC11390</strain>
    </source>
</reference>
<evidence type="ECO:0000313" key="2">
    <source>
        <dbReference type="EMBL" id="AZA84317.1"/>
    </source>
</evidence>
<evidence type="ECO:0000313" key="4">
    <source>
        <dbReference type="Proteomes" id="UP000236262"/>
    </source>
</evidence>
<dbReference type="SUPFAM" id="SSF52499">
    <property type="entry name" value="Isochorismatase-like hydrolases"/>
    <property type="match status" value="1"/>
</dbReference>
<evidence type="ECO:0000259" key="1">
    <source>
        <dbReference type="Pfam" id="PF00857"/>
    </source>
</evidence>
<evidence type="ECO:0000313" key="5">
    <source>
        <dbReference type="Proteomes" id="UP000279972"/>
    </source>
</evidence>
<name>A0A3G6RIR3_CHRLC</name>
<keyword evidence="5" id="KW-1185">Reference proteome</keyword>
<dbReference type="AlphaFoldDB" id="A0A3G6RIR3"/>
<dbReference type="PANTHER" id="PTHR43559:SF3">
    <property type="entry name" value="HYDROLASE YCAC-RELATED"/>
    <property type="match status" value="1"/>
</dbReference>
<dbReference type="InterPro" id="IPR053152">
    <property type="entry name" value="Hydrolase_YcaC-like"/>
</dbReference>
<dbReference type="OrthoDB" id="9789777at2"/>
<dbReference type="EMBL" id="PPEH01000002">
    <property type="protein sequence ID" value="PNW14436.1"/>
    <property type="molecule type" value="Genomic_DNA"/>
</dbReference>
<dbReference type="EMBL" id="CP033924">
    <property type="protein sequence ID" value="AZA84317.1"/>
    <property type="molecule type" value="Genomic_DNA"/>
</dbReference>
<feature type="domain" description="Isochorismatase-like" evidence="1">
    <location>
        <begin position="14"/>
        <end position="166"/>
    </location>
</feature>
<dbReference type="Proteomes" id="UP000279972">
    <property type="component" value="Chromosome"/>
</dbReference>
<gene>
    <name evidence="3" type="ORF">C1637_05610</name>
    <name evidence="2" type="ORF">EG342_21580</name>
</gene>
<dbReference type="PANTHER" id="PTHR43559">
    <property type="entry name" value="HYDROLASE YCAC-RELATED"/>
    <property type="match status" value="1"/>
</dbReference>
<dbReference type="GO" id="GO:0016787">
    <property type="term" value="F:hydrolase activity"/>
    <property type="evidence" value="ECO:0007669"/>
    <property type="project" value="UniProtKB-KW"/>
</dbReference>
<proteinExistence type="predicted"/>
<protein>
    <submittedName>
        <fullName evidence="3">Hydrolase</fullName>
    </submittedName>
    <submittedName>
        <fullName evidence="2">Isochorismatase family protein</fullName>
    </submittedName>
</protein>